<dbReference type="InterPro" id="IPR001841">
    <property type="entry name" value="Znf_RING"/>
</dbReference>
<evidence type="ECO:0000256" key="4">
    <source>
        <dbReference type="PROSITE-ProRule" id="PRU00024"/>
    </source>
</evidence>
<keyword evidence="8" id="KW-1185">Reference proteome</keyword>
<evidence type="ECO:0000256" key="3">
    <source>
        <dbReference type="ARBA" id="ARBA00022833"/>
    </source>
</evidence>
<dbReference type="Gene3D" id="3.30.40.10">
    <property type="entry name" value="Zinc/RING finger domain, C3HC4 (zinc finger)"/>
    <property type="match status" value="1"/>
</dbReference>
<feature type="domain" description="B box-type" evidence="6">
    <location>
        <begin position="175"/>
        <end position="218"/>
    </location>
</feature>
<dbReference type="Gene3D" id="3.30.160.60">
    <property type="entry name" value="Classic Zinc Finger"/>
    <property type="match status" value="1"/>
</dbReference>
<dbReference type="SUPFAM" id="SSF57850">
    <property type="entry name" value="RING/U-box"/>
    <property type="match status" value="1"/>
</dbReference>
<protein>
    <recommendedName>
        <fullName evidence="9">E3 ubiquitin-protein ligase TRIM56</fullName>
    </recommendedName>
</protein>
<dbReference type="AlphaFoldDB" id="A0A913Z0S2"/>
<dbReference type="PANTHER" id="PTHR25462:SF296">
    <property type="entry name" value="MEIOTIC P26, ISOFORM F"/>
    <property type="match status" value="1"/>
</dbReference>
<accession>A0A913Z0S2</accession>
<sequence length="406" mass="46228">MQKDLSTFFDTMASASDKRVFDMIELKRALLECPVCIDTTRAGQDLELKLLECHHTVCKGCLDQLIDGKTDFHCPLCCRPMRVPAQGVDGIQNNFYAQQIRDYANSCKPKDDVGDAALKERVKCGRCKDEIRKVLHQCVSCGYLCSTCTWQHRDSKDLRHHTIFIQGRSSQTKKTTSNFCGTHDLCRLDFYCRTCRVALCKLCKEFHDTGPLHSVRDVCKEAQETWDETDSLLDVVINRQSLAFEVFRKVRCEEERVATESREAKEKLKAFIRECHNVLSRREMELIGSIDHRSKQMSKCLKYSKERAQDLLAKIGSSMDYADQIKEERDPLSVIRAAAALKPALLDIEKTLLDADIEHDDSFLSVTDGDLQFDVAAFEHMVSLLGKSCEKSQAEDAAAQQQFDEL</sequence>
<dbReference type="PROSITE" id="PS50119">
    <property type="entry name" value="ZF_BBOX"/>
    <property type="match status" value="1"/>
</dbReference>
<dbReference type="Pfam" id="PF00643">
    <property type="entry name" value="zf-B_box"/>
    <property type="match status" value="1"/>
</dbReference>
<evidence type="ECO:0000256" key="1">
    <source>
        <dbReference type="ARBA" id="ARBA00022723"/>
    </source>
</evidence>
<dbReference type="InterPro" id="IPR047153">
    <property type="entry name" value="TRIM45/56/19-like"/>
</dbReference>
<dbReference type="PANTHER" id="PTHR25462">
    <property type="entry name" value="BONUS, ISOFORM C-RELATED"/>
    <property type="match status" value="1"/>
</dbReference>
<dbReference type="Proteomes" id="UP000887568">
    <property type="component" value="Unplaced"/>
</dbReference>
<proteinExistence type="predicted"/>
<dbReference type="RefSeq" id="XP_038045262.1">
    <property type="nucleotide sequence ID" value="XM_038189334.1"/>
</dbReference>
<dbReference type="InterPro" id="IPR000315">
    <property type="entry name" value="Znf_B-box"/>
</dbReference>
<dbReference type="SUPFAM" id="SSF57845">
    <property type="entry name" value="B-box zinc-binding domain"/>
    <property type="match status" value="1"/>
</dbReference>
<evidence type="ECO:0000313" key="7">
    <source>
        <dbReference type="EnsemblMetazoa" id="XP_038045262.1"/>
    </source>
</evidence>
<reference evidence="7" key="1">
    <citation type="submission" date="2022-11" db="UniProtKB">
        <authorList>
            <consortium name="EnsemblMetazoa"/>
        </authorList>
    </citation>
    <scope>IDENTIFICATION</scope>
</reference>
<evidence type="ECO:0008006" key="9">
    <source>
        <dbReference type="Google" id="ProtNLM"/>
    </source>
</evidence>
<evidence type="ECO:0000259" key="6">
    <source>
        <dbReference type="PROSITE" id="PS50119"/>
    </source>
</evidence>
<evidence type="ECO:0000256" key="2">
    <source>
        <dbReference type="ARBA" id="ARBA00022771"/>
    </source>
</evidence>
<dbReference type="OMA" id="LECHHTV"/>
<evidence type="ECO:0000313" key="8">
    <source>
        <dbReference type="Proteomes" id="UP000887568"/>
    </source>
</evidence>
<dbReference type="GeneID" id="119719839"/>
<dbReference type="OrthoDB" id="342730at2759"/>
<keyword evidence="3" id="KW-0862">Zinc</keyword>
<dbReference type="PROSITE" id="PS50089">
    <property type="entry name" value="ZF_RING_2"/>
    <property type="match status" value="1"/>
</dbReference>
<organism evidence="7 8">
    <name type="scientific">Patiria miniata</name>
    <name type="common">Bat star</name>
    <name type="synonym">Asterina miniata</name>
    <dbReference type="NCBI Taxonomy" id="46514"/>
    <lineage>
        <taxon>Eukaryota</taxon>
        <taxon>Metazoa</taxon>
        <taxon>Echinodermata</taxon>
        <taxon>Eleutherozoa</taxon>
        <taxon>Asterozoa</taxon>
        <taxon>Asteroidea</taxon>
        <taxon>Valvatacea</taxon>
        <taxon>Valvatida</taxon>
        <taxon>Asterinidae</taxon>
        <taxon>Patiria</taxon>
    </lineage>
</organism>
<dbReference type="Pfam" id="PF00097">
    <property type="entry name" value="zf-C3HC4"/>
    <property type="match status" value="1"/>
</dbReference>
<dbReference type="EnsemblMetazoa" id="XM_038189334.1">
    <property type="protein sequence ID" value="XP_038045262.1"/>
    <property type="gene ID" value="LOC119719839"/>
</dbReference>
<dbReference type="GO" id="GO:0008270">
    <property type="term" value="F:zinc ion binding"/>
    <property type="evidence" value="ECO:0007669"/>
    <property type="project" value="UniProtKB-KW"/>
</dbReference>
<dbReference type="InterPro" id="IPR013083">
    <property type="entry name" value="Znf_RING/FYVE/PHD"/>
</dbReference>
<dbReference type="PROSITE" id="PS00518">
    <property type="entry name" value="ZF_RING_1"/>
    <property type="match status" value="1"/>
</dbReference>
<dbReference type="InterPro" id="IPR017907">
    <property type="entry name" value="Znf_RING_CS"/>
</dbReference>
<dbReference type="SMART" id="SM00184">
    <property type="entry name" value="RING"/>
    <property type="match status" value="1"/>
</dbReference>
<keyword evidence="1" id="KW-0479">Metal-binding</keyword>
<feature type="domain" description="RING-type" evidence="5">
    <location>
        <begin position="33"/>
        <end position="77"/>
    </location>
</feature>
<dbReference type="InterPro" id="IPR018957">
    <property type="entry name" value="Znf_C3HC4_RING-type"/>
</dbReference>
<keyword evidence="2 4" id="KW-0863">Zinc-finger</keyword>
<name>A0A913Z0S2_PATMI</name>
<evidence type="ECO:0000259" key="5">
    <source>
        <dbReference type="PROSITE" id="PS50089"/>
    </source>
</evidence>